<feature type="compositionally biased region" description="Polar residues" evidence="1">
    <location>
        <begin position="60"/>
        <end position="70"/>
    </location>
</feature>
<dbReference type="PANTHER" id="PTHR42912">
    <property type="entry name" value="METHYLTRANSFERASE"/>
    <property type="match status" value="1"/>
</dbReference>
<gene>
    <name evidence="3" type="ORF">DTER00134_LOCUS6985</name>
</gene>
<feature type="domain" description="Methyltransferase type 11" evidence="2">
    <location>
        <begin position="389"/>
        <end position="503"/>
    </location>
</feature>
<dbReference type="GO" id="GO:0008757">
    <property type="term" value="F:S-adenosylmethionine-dependent methyltransferase activity"/>
    <property type="evidence" value="ECO:0007669"/>
    <property type="project" value="InterPro"/>
</dbReference>
<organism evidence="3">
    <name type="scientific">Dunaliella tertiolecta</name>
    <name type="common">Green alga</name>
    <dbReference type="NCBI Taxonomy" id="3047"/>
    <lineage>
        <taxon>Eukaryota</taxon>
        <taxon>Viridiplantae</taxon>
        <taxon>Chlorophyta</taxon>
        <taxon>core chlorophytes</taxon>
        <taxon>Chlorophyceae</taxon>
        <taxon>CS clade</taxon>
        <taxon>Chlamydomonadales</taxon>
        <taxon>Dunaliellaceae</taxon>
        <taxon>Dunaliella</taxon>
    </lineage>
</organism>
<dbReference type="CDD" id="cd02440">
    <property type="entry name" value="AdoMet_MTases"/>
    <property type="match status" value="1"/>
</dbReference>
<feature type="region of interest" description="Disordered" evidence="1">
    <location>
        <begin position="1"/>
        <end position="121"/>
    </location>
</feature>
<evidence type="ECO:0000259" key="2">
    <source>
        <dbReference type="Pfam" id="PF08241"/>
    </source>
</evidence>
<dbReference type="EMBL" id="HBIP01012321">
    <property type="protein sequence ID" value="CAE0491912.1"/>
    <property type="molecule type" value="Transcribed_RNA"/>
</dbReference>
<dbReference type="AlphaFoldDB" id="A0A7S3QSN1"/>
<dbReference type="Pfam" id="PF08241">
    <property type="entry name" value="Methyltransf_11"/>
    <property type="match status" value="1"/>
</dbReference>
<dbReference type="InterPro" id="IPR029063">
    <property type="entry name" value="SAM-dependent_MTases_sf"/>
</dbReference>
<proteinExistence type="predicted"/>
<reference evidence="3" key="1">
    <citation type="submission" date="2021-01" db="EMBL/GenBank/DDBJ databases">
        <authorList>
            <person name="Corre E."/>
            <person name="Pelletier E."/>
            <person name="Niang G."/>
            <person name="Scheremetjew M."/>
            <person name="Finn R."/>
            <person name="Kale V."/>
            <person name="Holt S."/>
            <person name="Cochrane G."/>
            <person name="Meng A."/>
            <person name="Brown T."/>
            <person name="Cohen L."/>
        </authorList>
    </citation>
    <scope>NUCLEOTIDE SEQUENCE</scope>
    <source>
        <strain evidence="3">CCMP1320</strain>
    </source>
</reference>
<feature type="compositionally biased region" description="Low complexity" evidence="1">
    <location>
        <begin position="71"/>
        <end position="90"/>
    </location>
</feature>
<dbReference type="InterPro" id="IPR050508">
    <property type="entry name" value="Methyltransf_Superfamily"/>
</dbReference>
<sequence length="574" mass="62057">MLCARQLLRSGLPQQVGLVGPRASPSSKGLVSRVSAGPDAAGGGRKGKQTRRSKEERSDGSGQSESQRWMASSAAPAPASQPPSASYSADTPPPPPPDSPEPDAQESTSSNGESPGDIFPADLDAKRFTLDPSVARWQNFSNKWSSGLMASASSSSSPGLSALQQALSRLLNAAGSDISNNSTGGVDPQAAAYWILHVSRFGFFATQAAAGLAAHHAYETVGPGSSSGGAGGPAADSTPLSRIMSSGVGELANRLNEAVGTWEQDYAWIGQGAFQMPWDMVTPNKQYNPLYILNRTGAFLDESVATLRRRVRNAPDPIWLRGGMYPEYYSKGYHYQTDGWLSSRSAGIYDHSTEVLFVGRQDAMQRSALVPISEFIARSGLPVSEMKLLEVGAGTGRFHTFIKDNYPELPTICSDLSPFYLQQARRNMRDWKKARQQNKWLGGVDDTGVMEYVQTPAEKLDMPDASVDIVVSVYMFHELPEDVRDLAAKEMYRVLKPNGLAVFCDSVQLGDRPEWNHSMANFSNFQEPNYTSYIKTDIGELFCKQGFEPGTKYVTSATKTLSFIKPGSISAGAS</sequence>
<dbReference type="SUPFAM" id="SSF53335">
    <property type="entry name" value="S-adenosyl-L-methionine-dependent methyltransferases"/>
    <property type="match status" value="1"/>
</dbReference>
<name>A0A7S3QSN1_DUNTE</name>
<dbReference type="InterPro" id="IPR013216">
    <property type="entry name" value="Methyltransf_11"/>
</dbReference>
<dbReference type="Gene3D" id="3.40.50.150">
    <property type="entry name" value="Vaccinia Virus protein VP39"/>
    <property type="match status" value="1"/>
</dbReference>
<evidence type="ECO:0000313" key="3">
    <source>
        <dbReference type="EMBL" id="CAE0491912.1"/>
    </source>
</evidence>
<accession>A0A7S3QSN1</accession>
<protein>
    <recommendedName>
        <fullName evidence="2">Methyltransferase type 11 domain-containing protein</fullName>
    </recommendedName>
</protein>
<evidence type="ECO:0000256" key="1">
    <source>
        <dbReference type="SAM" id="MobiDB-lite"/>
    </source>
</evidence>
<dbReference type="PANTHER" id="PTHR42912:SF81">
    <property type="entry name" value="METHYLTRANSFERASE DOMAIN-CONTAINING PROTEIN"/>
    <property type="match status" value="1"/>
</dbReference>